<dbReference type="EMBL" id="JLXW01000011">
    <property type="protein sequence ID" value="KBZ59097.1"/>
    <property type="molecule type" value="Genomic_DNA"/>
</dbReference>
<dbReference type="AlphaFoldDB" id="A0A051TQ66"/>
<gene>
    <name evidence="1" type="ORF">K875_04652</name>
</gene>
<dbReference type="HOGENOM" id="CLU_2047129_0_0_11"/>
<dbReference type="PATRIC" id="fig|1324261.3.peg.4691"/>
<proteinExistence type="predicted"/>
<dbReference type="RefSeq" id="WP_044487066.1">
    <property type="nucleotide sequence ID" value="NZ_KK328284.1"/>
</dbReference>
<evidence type="ECO:0000313" key="1">
    <source>
        <dbReference type="EMBL" id="KBZ59097.1"/>
    </source>
</evidence>
<dbReference type="Proteomes" id="UP000025947">
    <property type="component" value="Unassembled WGS sequence"/>
</dbReference>
<accession>A0A051TQ66</accession>
<sequence length="120" mass="13544">MSTPAPGLGWWLASDGTWYPQRWESTFISYTHESLEAVLEQANRLTTTYGEQGWEIVGSSVQRTQVAHRFKEYDRGGDHYFEWSIVCTLKRPLPPGRTEVAATVAIKPENGDRDGNLVEG</sequence>
<reference evidence="1 2" key="1">
    <citation type="submission" date="2014-04" db="EMBL/GenBank/DDBJ databases">
        <title>The Genome Sequence of Mycobacterium tuberculosis TKK-01-0051.</title>
        <authorList>
            <consortium name="The Broad Institute Genomics Platform"/>
            <consortium name="The Broad Institute Genome Sequencing Center for Infectious Disease"/>
            <person name="Earl A.M."/>
            <person name="Cohen K."/>
            <person name="Pym A."/>
            <person name="Bishai W."/>
            <person name="Maharaj K."/>
            <person name="Desjardins C."/>
            <person name="Abeel T."/>
            <person name="Young S."/>
            <person name="Zeng Q."/>
            <person name="Gargeya S."/>
            <person name="Abouelleil A."/>
            <person name="Alvarado L."/>
            <person name="Chapman S.B."/>
            <person name="Gainer-Dewar J."/>
            <person name="Goldberg J."/>
            <person name="Griggs A."/>
            <person name="Gujja S."/>
            <person name="Hansen M."/>
            <person name="Howarth C."/>
            <person name="Imamovic A."/>
            <person name="Larimer J."/>
            <person name="Murphy C."/>
            <person name="Naylor J."/>
            <person name="Pearson M."/>
            <person name="Poon T.W."/>
            <person name="Priest M."/>
            <person name="Roberts A."/>
            <person name="Saif S."/>
            <person name="Shea T."/>
            <person name="Sykes S."/>
            <person name="Wortman J."/>
            <person name="Nusbaum C."/>
            <person name="Birren B."/>
        </authorList>
    </citation>
    <scope>NUCLEOTIDE SEQUENCE [LARGE SCALE GENOMIC DNA]</scope>
    <source>
        <strain evidence="1 2">TKK-01-0051</strain>
    </source>
</reference>
<protein>
    <submittedName>
        <fullName evidence="1">Uncharacterized protein</fullName>
    </submittedName>
</protein>
<comment type="caution">
    <text evidence="1">The sequence shown here is derived from an EMBL/GenBank/DDBJ whole genome shotgun (WGS) entry which is preliminary data.</text>
</comment>
<keyword evidence="2" id="KW-1185">Reference proteome</keyword>
<name>A0A051TQ66_9MYCO</name>
<evidence type="ECO:0000313" key="2">
    <source>
        <dbReference type="Proteomes" id="UP000025947"/>
    </source>
</evidence>
<organism evidence="1 2">
    <name type="scientific">Mycobacterium [tuberculosis] TKK-01-0051</name>
    <dbReference type="NCBI Taxonomy" id="1324261"/>
    <lineage>
        <taxon>Bacteria</taxon>
        <taxon>Bacillati</taxon>
        <taxon>Actinomycetota</taxon>
        <taxon>Actinomycetes</taxon>
        <taxon>Mycobacteriales</taxon>
        <taxon>Mycobacteriaceae</taxon>
        <taxon>Mycobacterium</taxon>
        <taxon>Mycobacterium avium complex (MAC)</taxon>
    </lineage>
</organism>